<reference evidence="12" key="1">
    <citation type="journal article" date="2019" name="Int. J. Syst. Evol. Microbiol.">
        <title>The Global Catalogue of Microorganisms (GCM) 10K type strain sequencing project: providing services to taxonomists for standard genome sequencing and annotation.</title>
        <authorList>
            <consortium name="The Broad Institute Genomics Platform"/>
            <consortium name="The Broad Institute Genome Sequencing Center for Infectious Disease"/>
            <person name="Wu L."/>
            <person name="Ma J."/>
        </authorList>
    </citation>
    <scope>NUCLEOTIDE SEQUENCE [LARGE SCALE GENOMIC DNA]</scope>
    <source>
        <strain evidence="12">JCM 18063</strain>
    </source>
</reference>
<evidence type="ECO:0000256" key="3">
    <source>
        <dbReference type="ARBA" id="ARBA00022651"/>
    </source>
</evidence>
<evidence type="ECO:0000313" key="12">
    <source>
        <dbReference type="Proteomes" id="UP001500956"/>
    </source>
</evidence>
<evidence type="ECO:0000259" key="10">
    <source>
        <dbReference type="PROSITE" id="PS51760"/>
    </source>
</evidence>
<comment type="similarity">
    <text evidence="2 9">Belongs to the glycosyl hydrolase 10 (cellulase F) family.</text>
</comment>
<evidence type="ECO:0000256" key="4">
    <source>
        <dbReference type="ARBA" id="ARBA00022729"/>
    </source>
</evidence>
<dbReference type="PANTHER" id="PTHR31490:SF88">
    <property type="entry name" value="BETA-XYLANASE"/>
    <property type="match status" value="1"/>
</dbReference>
<dbReference type="PRINTS" id="PR00134">
    <property type="entry name" value="GLHYDRLASE10"/>
</dbReference>
<comment type="caution">
    <text evidence="11">The sequence shown here is derived from an EMBL/GenBank/DDBJ whole genome shotgun (WGS) entry which is preliminary data.</text>
</comment>
<accession>A0ABP8XXR5</accession>
<dbReference type="InterPro" id="IPR001000">
    <property type="entry name" value="GH10_dom"/>
</dbReference>
<evidence type="ECO:0000256" key="8">
    <source>
        <dbReference type="ARBA" id="ARBA00023326"/>
    </source>
</evidence>
<dbReference type="PROSITE" id="PS51760">
    <property type="entry name" value="GH10_2"/>
    <property type="match status" value="1"/>
</dbReference>
<evidence type="ECO:0000256" key="9">
    <source>
        <dbReference type="RuleBase" id="RU361174"/>
    </source>
</evidence>
<evidence type="ECO:0000256" key="7">
    <source>
        <dbReference type="ARBA" id="ARBA00023295"/>
    </source>
</evidence>
<keyword evidence="12" id="KW-1185">Reference proteome</keyword>
<keyword evidence="7 9" id="KW-0326">Glycosidase</keyword>
<name>A0ABP8XXR5_9MICO</name>
<comment type="catalytic activity">
    <reaction evidence="1 9">
        <text>Endohydrolysis of (1-&gt;4)-beta-D-xylosidic linkages in xylans.</text>
        <dbReference type="EC" id="3.2.1.8"/>
    </reaction>
</comment>
<dbReference type="PANTHER" id="PTHR31490">
    <property type="entry name" value="GLYCOSYL HYDROLASE"/>
    <property type="match status" value="1"/>
</dbReference>
<evidence type="ECO:0000256" key="5">
    <source>
        <dbReference type="ARBA" id="ARBA00022801"/>
    </source>
</evidence>
<organism evidence="11 12">
    <name type="scientific">Isoptericola chiayiensis</name>
    <dbReference type="NCBI Taxonomy" id="579446"/>
    <lineage>
        <taxon>Bacteria</taxon>
        <taxon>Bacillati</taxon>
        <taxon>Actinomycetota</taxon>
        <taxon>Actinomycetes</taxon>
        <taxon>Micrococcales</taxon>
        <taxon>Promicromonosporaceae</taxon>
        <taxon>Isoptericola</taxon>
    </lineage>
</organism>
<proteinExistence type="inferred from homology"/>
<sequence length="398" mass="43716">MALPPGFAQEGTTMSHSPSTKRAVAVAAASLTALALSGTAVQAAAPDPTLRSEAPRDLKIGSAVWGQRDLLDHDRKNPTEFQQILAAEFDSLTPENDMKWAEIHPEPDVYDFSGADALMEFAQANGQEVRGHTLLWHSQNPDWVTEAAETWTCDEARDVLEDHVRTVVGRYAGDIYEWDVANELIQDEWDAGGVQLRTEANPFLKSCSEDPVGLIGDVFRWTHEEDPDSVLFLNDYNAEGINAKTDAYYALAQELLADGVPLHGFGAQGHLSLQYGFDESMQANFERFADLGLKVAVTEADVRMPLGEDGEPTPEQIALQAERYDKMLQACLNVASCTSFTVWGFDDGRSWVPDVFPEGYATIMTEDYEKKPAYDVLLEGLTDATPGKSPRTPPGLNT</sequence>
<evidence type="ECO:0000313" key="11">
    <source>
        <dbReference type="EMBL" id="GAA4717597.1"/>
    </source>
</evidence>
<dbReference type="Proteomes" id="UP001500956">
    <property type="component" value="Unassembled WGS sequence"/>
</dbReference>
<dbReference type="SMART" id="SM00633">
    <property type="entry name" value="Glyco_10"/>
    <property type="match status" value="1"/>
</dbReference>
<keyword evidence="3" id="KW-0858">Xylan degradation</keyword>
<dbReference type="SUPFAM" id="SSF51445">
    <property type="entry name" value="(Trans)glycosidases"/>
    <property type="match status" value="1"/>
</dbReference>
<feature type="domain" description="GH10" evidence="10">
    <location>
        <begin position="74"/>
        <end position="380"/>
    </location>
</feature>
<evidence type="ECO:0000256" key="2">
    <source>
        <dbReference type="ARBA" id="ARBA00007495"/>
    </source>
</evidence>
<dbReference type="EC" id="3.2.1.8" evidence="9"/>
<keyword evidence="5 9" id="KW-0378">Hydrolase</keyword>
<evidence type="ECO:0000256" key="1">
    <source>
        <dbReference type="ARBA" id="ARBA00000681"/>
    </source>
</evidence>
<dbReference type="EMBL" id="BAABID010000002">
    <property type="protein sequence ID" value="GAA4717597.1"/>
    <property type="molecule type" value="Genomic_DNA"/>
</dbReference>
<keyword evidence="8 9" id="KW-0624">Polysaccharide degradation</keyword>
<keyword evidence="4" id="KW-0732">Signal</keyword>
<dbReference type="InterPro" id="IPR017853">
    <property type="entry name" value="GH"/>
</dbReference>
<protein>
    <recommendedName>
        <fullName evidence="9">Beta-xylanase</fullName>
        <ecNumber evidence="9">3.2.1.8</ecNumber>
    </recommendedName>
</protein>
<dbReference type="InterPro" id="IPR044846">
    <property type="entry name" value="GH10"/>
</dbReference>
<keyword evidence="6 9" id="KW-0119">Carbohydrate metabolism</keyword>
<gene>
    <name evidence="11" type="ORF">GCM10023216_02060</name>
</gene>
<evidence type="ECO:0000256" key="6">
    <source>
        <dbReference type="ARBA" id="ARBA00023277"/>
    </source>
</evidence>
<dbReference type="Gene3D" id="3.20.20.80">
    <property type="entry name" value="Glycosidases"/>
    <property type="match status" value="1"/>
</dbReference>
<dbReference type="Pfam" id="PF00331">
    <property type="entry name" value="Glyco_hydro_10"/>
    <property type="match status" value="1"/>
</dbReference>